<feature type="domain" description="SGF29 C-terminal" evidence="6">
    <location>
        <begin position="201"/>
        <end position="389"/>
    </location>
</feature>
<evidence type="ECO:0000256" key="4">
    <source>
        <dbReference type="ARBA" id="ARBA00023242"/>
    </source>
</evidence>
<evidence type="ECO:0000313" key="8">
    <source>
        <dbReference type="Proteomes" id="UP001355207"/>
    </source>
</evidence>
<feature type="compositionally biased region" description="Gly residues" evidence="5">
    <location>
        <begin position="149"/>
        <end position="158"/>
    </location>
</feature>
<dbReference type="Pfam" id="PF07039">
    <property type="entry name" value="SGF29_Tudor"/>
    <property type="match status" value="1"/>
</dbReference>
<dbReference type="Proteomes" id="UP001355207">
    <property type="component" value="Chromosome 4"/>
</dbReference>
<evidence type="ECO:0000256" key="2">
    <source>
        <dbReference type="ARBA" id="ARBA00023015"/>
    </source>
</evidence>
<feature type="compositionally biased region" description="Basic and acidic residues" evidence="5">
    <location>
        <begin position="103"/>
        <end position="114"/>
    </location>
</feature>
<protein>
    <recommendedName>
        <fullName evidence="6">SGF29 C-terminal domain-containing protein</fullName>
    </recommendedName>
</protein>
<dbReference type="CDD" id="cd20394">
    <property type="entry name" value="Tudor_SGF29_rpt2"/>
    <property type="match status" value="1"/>
</dbReference>
<name>A0AAX4JSH5_9TREE</name>
<dbReference type="InterPro" id="IPR010750">
    <property type="entry name" value="SGF29_tudor-like_dom"/>
</dbReference>
<evidence type="ECO:0000256" key="3">
    <source>
        <dbReference type="ARBA" id="ARBA00023163"/>
    </source>
</evidence>
<evidence type="ECO:0000313" key="7">
    <source>
        <dbReference type="EMBL" id="WWC88396.1"/>
    </source>
</evidence>
<keyword evidence="4" id="KW-0539">Nucleus</keyword>
<gene>
    <name evidence="7" type="ORF">L201_003307</name>
</gene>
<dbReference type="EMBL" id="CP144101">
    <property type="protein sequence ID" value="WWC88396.1"/>
    <property type="molecule type" value="Genomic_DNA"/>
</dbReference>
<dbReference type="GeneID" id="91093977"/>
<organism evidence="7 8">
    <name type="scientific">Kwoniella dendrophila CBS 6074</name>
    <dbReference type="NCBI Taxonomy" id="1295534"/>
    <lineage>
        <taxon>Eukaryota</taxon>
        <taxon>Fungi</taxon>
        <taxon>Dikarya</taxon>
        <taxon>Basidiomycota</taxon>
        <taxon>Agaricomycotina</taxon>
        <taxon>Tremellomycetes</taxon>
        <taxon>Tremellales</taxon>
        <taxon>Cryptococcaceae</taxon>
        <taxon>Kwoniella</taxon>
    </lineage>
</organism>
<dbReference type="GO" id="GO:0000124">
    <property type="term" value="C:SAGA complex"/>
    <property type="evidence" value="ECO:0007669"/>
    <property type="project" value="InterPro"/>
</dbReference>
<proteinExistence type="predicted"/>
<keyword evidence="3" id="KW-0804">Transcription</keyword>
<feature type="region of interest" description="Disordered" evidence="5">
    <location>
        <begin position="85"/>
        <end position="196"/>
    </location>
</feature>
<comment type="subcellular location">
    <subcellularLocation>
        <location evidence="1">Nucleus</location>
    </subcellularLocation>
</comment>
<keyword evidence="2" id="KW-0805">Transcription regulation</keyword>
<evidence type="ECO:0000256" key="1">
    <source>
        <dbReference type="ARBA" id="ARBA00004123"/>
    </source>
</evidence>
<dbReference type="InterPro" id="IPR037802">
    <property type="entry name" value="SGF29"/>
</dbReference>
<dbReference type="GO" id="GO:0005634">
    <property type="term" value="C:nucleus"/>
    <property type="evidence" value="ECO:0007669"/>
    <property type="project" value="UniProtKB-SubCell"/>
</dbReference>
<keyword evidence="8" id="KW-1185">Reference proteome</keyword>
<dbReference type="Gene3D" id="2.30.30.140">
    <property type="match status" value="2"/>
</dbReference>
<dbReference type="CDD" id="cd20393">
    <property type="entry name" value="Tudor_SGF29_rpt1"/>
    <property type="match status" value="1"/>
</dbReference>
<reference evidence="7 8" key="1">
    <citation type="submission" date="2024-01" db="EMBL/GenBank/DDBJ databases">
        <title>Comparative genomics of Cryptococcus and Kwoniella reveals pathogenesis evolution and contrasting modes of karyotype evolution via chromosome fusion or intercentromeric recombination.</title>
        <authorList>
            <person name="Coelho M.A."/>
            <person name="David-Palma M."/>
            <person name="Shea T."/>
            <person name="Bowers K."/>
            <person name="McGinley-Smith S."/>
            <person name="Mohammad A.W."/>
            <person name="Gnirke A."/>
            <person name="Yurkov A.M."/>
            <person name="Nowrousian M."/>
            <person name="Sun S."/>
            <person name="Cuomo C.A."/>
            <person name="Heitman J."/>
        </authorList>
    </citation>
    <scope>NUCLEOTIDE SEQUENCE [LARGE SCALE GENOMIC DNA]</scope>
    <source>
        <strain evidence="7 8">CBS 6074</strain>
    </source>
</reference>
<dbReference type="RefSeq" id="XP_066075159.1">
    <property type="nucleotide sequence ID" value="XM_066219062.1"/>
</dbReference>
<dbReference type="PANTHER" id="PTHR21539:SF0">
    <property type="entry name" value="SAGA-ASSOCIATED FACTOR 29"/>
    <property type="match status" value="1"/>
</dbReference>
<dbReference type="AlphaFoldDB" id="A0AAX4JSH5"/>
<feature type="compositionally biased region" description="Polar residues" evidence="5">
    <location>
        <begin position="171"/>
        <end position="189"/>
    </location>
</feature>
<sequence length="390" mass="42665">MSGRNRLGSVKASMAENEQMISLWHSLVDTLRLLPSIPSNPSSINKITDTNERERELRILNSEKKYLDESLDKLNVLLALRRGTSSSSGLPLTEGNIPSINIKGERERDRDRDQISVTTPGGVNGIKRKRKLSISNHTNSTSGSPAPGYGHGHGGYFGGNDSTLRDKDRYSSSPLPTNKGNTTTPVSREQTGKAKRERYYDQLPLQPGRKVIFKLPIPENDPSAAAIAAATANAAAGGGDDWILATIKKCIGGDKMKYEVHDDDDGNKYNTTIRSIIPLPDPNSPLHLTSNPVNLEDFPRDSQVLALYPGTTTFYRATVISPPLNGTGNGLGIIKNTNSNNNNNNNNNNKNEYLGSKKGVYRLVFVDDDNFIQEVDKNYVVAVSLTVVLF</sequence>
<accession>A0AAX4JSH5</accession>
<dbReference type="PANTHER" id="PTHR21539">
    <property type="entry name" value="SAGA-ASSOCIATED FACTOR 29"/>
    <property type="match status" value="1"/>
</dbReference>
<dbReference type="PROSITE" id="PS51518">
    <property type="entry name" value="SGF29_C"/>
    <property type="match status" value="1"/>
</dbReference>
<evidence type="ECO:0000259" key="6">
    <source>
        <dbReference type="PROSITE" id="PS51518"/>
    </source>
</evidence>
<dbReference type="InterPro" id="IPR047287">
    <property type="entry name" value="Tudor_SGF29_rpt2"/>
</dbReference>
<evidence type="ECO:0000256" key="5">
    <source>
        <dbReference type="SAM" id="MobiDB-lite"/>
    </source>
</evidence>
<dbReference type="InterPro" id="IPR047288">
    <property type="entry name" value="Tudor_SGF29_rpt1"/>
</dbReference>